<sequence length="183" mass="19644">EGAVDPERGERLRGRRRHRFRSGEQDGQAPAGRQHRGRGGVRAARVHDHGRVEGAPAGRPLLRRAPVHRGGDEGGRALAARAREPHDALARDPGAGEVLDHLRREGALAAEDVRPDGGEPRELLPDRGGQARPRSHEDGPEVRPGKHAARKRAGQVGLVDDDDPAPRAGREDAGQHGLPTARV</sequence>
<gene>
    <name evidence="2" type="ORF">AVDCRST_MAG13-930</name>
</gene>
<organism evidence="2">
    <name type="scientific">uncultured Solirubrobacteraceae bacterium</name>
    <dbReference type="NCBI Taxonomy" id="1162706"/>
    <lineage>
        <taxon>Bacteria</taxon>
        <taxon>Bacillati</taxon>
        <taxon>Actinomycetota</taxon>
        <taxon>Thermoleophilia</taxon>
        <taxon>Solirubrobacterales</taxon>
        <taxon>Solirubrobacteraceae</taxon>
        <taxon>environmental samples</taxon>
    </lineage>
</organism>
<dbReference type="AlphaFoldDB" id="A0A6J4RM44"/>
<accession>A0A6J4RM44</accession>
<evidence type="ECO:0000256" key="1">
    <source>
        <dbReference type="SAM" id="MobiDB-lite"/>
    </source>
</evidence>
<name>A0A6J4RM44_9ACTN</name>
<feature type="non-terminal residue" evidence="2">
    <location>
        <position position="183"/>
    </location>
</feature>
<feature type="compositionally biased region" description="Basic and acidic residues" evidence="1">
    <location>
        <begin position="164"/>
        <end position="174"/>
    </location>
</feature>
<feature type="compositionally biased region" description="Basic and acidic residues" evidence="1">
    <location>
        <begin position="98"/>
        <end position="125"/>
    </location>
</feature>
<reference evidence="2" key="1">
    <citation type="submission" date="2020-02" db="EMBL/GenBank/DDBJ databases">
        <authorList>
            <person name="Meier V. D."/>
        </authorList>
    </citation>
    <scope>NUCLEOTIDE SEQUENCE</scope>
    <source>
        <strain evidence="2">AVDCRST_MAG13</strain>
    </source>
</reference>
<dbReference type="EMBL" id="CADCVO010000142">
    <property type="protein sequence ID" value="CAA9477267.1"/>
    <property type="molecule type" value="Genomic_DNA"/>
</dbReference>
<feature type="compositionally biased region" description="Basic and acidic residues" evidence="1">
    <location>
        <begin position="134"/>
        <end position="144"/>
    </location>
</feature>
<evidence type="ECO:0000313" key="2">
    <source>
        <dbReference type="EMBL" id="CAA9477267.1"/>
    </source>
</evidence>
<feature type="compositionally biased region" description="Basic and acidic residues" evidence="1">
    <location>
        <begin position="69"/>
        <end position="90"/>
    </location>
</feature>
<feature type="region of interest" description="Disordered" evidence="1">
    <location>
        <begin position="1"/>
        <end position="183"/>
    </location>
</feature>
<feature type="compositionally biased region" description="Basic and acidic residues" evidence="1">
    <location>
        <begin position="1"/>
        <end position="12"/>
    </location>
</feature>
<feature type="non-terminal residue" evidence="2">
    <location>
        <position position="1"/>
    </location>
</feature>
<protein>
    <submittedName>
        <fullName evidence="2">Uncharacterized protein</fullName>
    </submittedName>
</protein>
<proteinExistence type="predicted"/>